<protein>
    <submittedName>
        <fullName evidence="1">Uncharacterized protein</fullName>
    </submittedName>
</protein>
<dbReference type="AlphaFoldDB" id="A0A0G0HYC9"/>
<evidence type="ECO:0000313" key="2">
    <source>
        <dbReference type="Proteomes" id="UP000034603"/>
    </source>
</evidence>
<sequence length="177" mass="19809">MRKEFTHVSLQTPQGIIVELIGPKEIQLTYPSGKKETLTVPKKAPEGISALELMALTTSRLVIPLASDEMQGVDQAGYQTRREDGVHDLPGRREGFYEDALIWAGSVLQGKRWRVEKVTGILMGELGEQVEAGKQLSVEGQQRYQVAQARLNLALTEYFPGARAAIERRRKKPAPRW</sequence>
<dbReference type="Proteomes" id="UP000034603">
    <property type="component" value="Unassembled WGS sequence"/>
</dbReference>
<dbReference type="EMBL" id="LBTR01000046">
    <property type="protein sequence ID" value="KKQ43605.1"/>
    <property type="molecule type" value="Genomic_DNA"/>
</dbReference>
<organism evidence="1 2">
    <name type="scientific">Candidatus Woesebacteria bacterium GW2011_GWA1_37_8</name>
    <dbReference type="NCBI Taxonomy" id="1618546"/>
    <lineage>
        <taxon>Bacteria</taxon>
        <taxon>Candidatus Woeseibacteriota</taxon>
    </lineage>
</organism>
<gene>
    <name evidence="1" type="ORF">US62_C0046G0004</name>
</gene>
<reference evidence="1 2" key="1">
    <citation type="journal article" date="2015" name="Nature">
        <title>rRNA introns, odd ribosomes, and small enigmatic genomes across a large radiation of phyla.</title>
        <authorList>
            <person name="Brown C.T."/>
            <person name="Hug L.A."/>
            <person name="Thomas B.C."/>
            <person name="Sharon I."/>
            <person name="Castelle C.J."/>
            <person name="Singh A."/>
            <person name="Wilkins M.J."/>
            <person name="Williams K.H."/>
            <person name="Banfield J.F."/>
        </authorList>
    </citation>
    <scope>NUCLEOTIDE SEQUENCE [LARGE SCALE GENOMIC DNA]</scope>
</reference>
<accession>A0A0G0HYC9</accession>
<evidence type="ECO:0000313" key="1">
    <source>
        <dbReference type="EMBL" id="KKQ43605.1"/>
    </source>
</evidence>
<name>A0A0G0HYC9_9BACT</name>
<proteinExistence type="predicted"/>
<comment type="caution">
    <text evidence="1">The sequence shown here is derived from an EMBL/GenBank/DDBJ whole genome shotgun (WGS) entry which is preliminary data.</text>
</comment>